<gene>
    <name evidence="8" type="ORF">GOMPHAMPRED_003719</name>
</gene>
<feature type="transmembrane region" description="Helical" evidence="5">
    <location>
        <begin position="419"/>
        <end position="440"/>
    </location>
</feature>
<comment type="subcellular location">
    <subcellularLocation>
        <location evidence="1">Membrane</location>
        <topology evidence="1">Multi-pass membrane protein</topology>
    </subcellularLocation>
</comment>
<dbReference type="AlphaFoldDB" id="A0A8H3FPF6"/>
<organism evidence="8 9">
    <name type="scientific">Gomphillus americanus</name>
    <dbReference type="NCBI Taxonomy" id="1940652"/>
    <lineage>
        <taxon>Eukaryota</taxon>
        <taxon>Fungi</taxon>
        <taxon>Dikarya</taxon>
        <taxon>Ascomycota</taxon>
        <taxon>Pezizomycotina</taxon>
        <taxon>Lecanoromycetes</taxon>
        <taxon>OSLEUM clade</taxon>
        <taxon>Ostropomycetidae</taxon>
        <taxon>Ostropales</taxon>
        <taxon>Graphidaceae</taxon>
        <taxon>Gomphilloideae</taxon>
        <taxon>Gomphillus</taxon>
    </lineage>
</organism>
<name>A0A8H3FPF6_9LECA</name>
<dbReference type="GO" id="GO:0016020">
    <property type="term" value="C:membrane"/>
    <property type="evidence" value="ECO:0007669"/>
    <property type="project" value="UniProtKB-SubCell"/>
</dbReference>
<reference evidence="8" key="1">
    <citation type="submission" date="2021-03" db="EMBL/GenBank/DDBJ databases">
        <authorList>
            <person name="Tagirdzhanova G."/>
        </authorList>
    </citation>
    <scope>NUCLEOTIDE SEQUENCE</scope>
</reference>
<dbReference type="Pfam" id="PF12537">
    <property type="entry name" value="GPHR_N"/>
    <property type="match status" value="1"/>
</dbReference>
<accession>A0A8H3FPF6</accession>
<feature type="transmembrane region" description="Helical" evidence="5">
    <location>
        <begin position="7"/>
        <end position="29"/>
    </location>
</feature>
<dbReference type="InterPro" id="IPR015672">
    <property type="entry name" value="GPHR/GTG"/>
</dbReference>
<dbReference type="EMBL" id="CAJPDQ010000022">
    <property type="protein sequence ID" value="CAF9924816.1"/>
    <property type="molecule type" value="Genomic_DNA"/>
</dbReference>
<evidence type="ECO:0000256" key="2">
    <source>
        <dbReference type="ARBA" id="ARBA00022692"/>
    </source>
</evidence>
<dbReference type="InterPro" id="IPR025969">
    <property type="entry name" value="ABA_GPCR_dom"/>
</dbReference>
<dbReference type="PANTHER" id="PTHR15948:SF0">
    <property type="entry name" value="GOLGI PH REGULATOR A-RELATED"/>
    <property type="match status" value="1"/>
</dbReference>
<feature type="domain" description="Abscisic acid G-protein coupled receptor-like" evidence="6">
    <location>
        <begin position="309"/>
        <end position="487"/>
    </location>
</feature>
<dbReference type="InterPro" id="IPR022535">
    <property type="entry name" value="Golgi_pH-regulator_cons_dom"/>
</dbReference>
<keyword evidence="3 5" id="KW-1133">Transmembrane helix</keyword>
<keyword evidence="9" id="KW-1185">Reference proteome</keyword>
<comment type="caution">
    <text evidence="8">The sequence shown here is derived from an EMBL/GenBank/DDBJ whole genome shotgun (WGS) entry which is preliminary data.</text>
</comment>
<feature type="transmembrane region" description="Helical" evidence="5">
    <location>
        <begin position="461"/>
        <end position="486"/>
    </location>
</feature>
<protein>
    <submittedName>
        <fullName evidence="8">Uncharacterized protein</fullName>
    </submittedName>
</protein>
<feature type="domain" description="Golgi pH regulator conserved" evidence="7">
    <location>
        <begin position="180"/>
        <end position="245"/>
    </location>
</feature>
<dbReference type="Proteomes" id="UP000664169">
    <property type="component" value="Unassembled WGS sequence"/>
</dbReference>
<dbReference type="PANTHER" id="PTHR15948">
    <property type="entry name" value="G-PROTEIN COUPLED RECEPTOR 89-RELATED"/>
    <property type="match status" value="1"/>
</dbReference>
<evidence type="ECO:0000256" key="5">
    <source>
        <dbReference type="SAM" id="Phobius"/>
    </source>
</evidence>
<feature type="transmembrane region" description="Helical" evidence="5">
    <location>
        <begin position="102"/>
        <end position="122"/>
    </location>
</feature>
<evidence type="ECO:0000256" key="1">
    <source>
        <dbReference type="ARBA" id="ARBA00004141"/>
    </source>
</evidence>
<evidence type="ECO:0000313" key="9">
    <source>
        <dbReference type="Proteomes" id="UP000664169"/>
    </source>
</evidence>
<evidence type="ECO:0000256" key="4">
    <source>
        <dbReference type="ARBA" id="ARBA00023136"/>
    </source>
</evidence>
<feature type="transmembrane region" description="Helical" evidence="5">
    <location>
        <begin position="383"/>
        <end position="407"/>
    </location>
</feature>
<evidence type="ECO:0000256" key="3">
    <source>
        <dbReference type="ARBA" id="ARBA00022989"/>
    </source>
</evidence>
<keyword evidence="2 5" id="KW-0812">Transmembrane</keyword>
<sequence>MRSERPTIGVLFSALPFILTFLIVSAIVFQRLFPFLSGDASFKVVANSVSWAPAKSRTLFPKDTIKRISAFAFSFTIALAAVLAELVLCEISDTINPVTRGIALRVTVFLLLILLVVVIPSLEIHSVITAAGWSYTGKLRLAWILHGICFSSWLFGFWWSGHVILSRRWADAGLRQNPGIVTSMTEHVGVIGISFMALISGFASVSAPYQSFIASPKPVNETVVARKSAGLESTRDMLEVKRSRLRALEQRMSSAIPEGFLQKATGVFRTNADATEKKTLEMEISGLEDMVIALSTQHALLAARYTSQQRAKSPTGRFWQLAETLFAIYCIWRIFGMMLTFVRRQLAPPDTPFVGADPINNILGLLAKHYDSQLDRAAWMRQISFLLSGVMIFASINSVIQTFHFFARFMPSLLRAAQANLALIVAQLCATYVISVSLLLRGIMPADVVGERLRAMGSRDLLWVDGWFETCFLAGVLVTGLGVWAASKIRSIDEWDDEEDVELGKRR</sequence>
<evidence type="ECO:0000313" key="8">
    <source>
        <dbReference type="EMBL" id="CAF9924816.1"/>
    </source>
</evidence>
<dbReference type="Pfam" id="PF12430">
    <property type="entry name" value="ABA_GPCR"/>
    <property type="match status" value="1"/>
</dbReference>
<evidence type="ECO:0000259" key="7">
    <source>
        <dbReference type="Pfam" id="PF12537"/>
    </source>
</evidence>
<keyword evidence="4 5" id="KW-0472">Membrane</keyword>
<evidence type="ECO:0000259" key="6">
    <source>
        <dbReference type="Pfam" id="PF12430"/>
    </source>
</evidence>
<dbReference type="OrthoDB" id="264392at2759"/>
<feature type="transmembrane region" description="Helical" evidence="5">
    <location>
        <begin position="142"/>
        <end position="166"/>
    </location>
</feature>
<proteinExistence type="predicted"/>
<feature type="transmembrane region" description="Helical" evidence="5">
    <location>
        <begin position="68"/>
        <end position="90"/>
    </location>
</feature>